<feature type="transmembrane region" description="Helical" evidence="7">
    <location>
        <begin position="83"/>
        <end position="105"/>
    </location>
</feature>
<dbReference type="InterPro" id="IPR035906">
    <property type="entry name" value="MetI-like_sf"/>
</dbReference>
<evidence type="ECO:0000256" key="3">
    <source>
        <dbReference type="ARBA" id="ARBA00022475"/>
    </source>
</evidence>
<keyword evidence="2 7" id="KW-0813">Transport</keyword>
<feature type="transmembrane region" description="Helical" evidence="7">
    <location>
        <begin position="210"/>
        <end position="237"/>
    </location>
</feature>
<dbReference type="OrthoDB" id="4790574at2"/>
<feature type="transmembrane region" description="Helical" evidence="7">
    <location>
        <begin position="117"/>
        <end position="137"/>
    </location>
</feature>
<evidence type="ECO:0000259" key="8">
    <source>
        <dbReference type="PROSITE" id="PS50928"/>
    </source>
</evidence>
<evidence type="ECO:0000256" key="6">
    <source>
        <dbReference type="ARBA" id="ARBA00023136"/>
    </source>
</evidence>
<dbReference type="Pfam" id="PF00528">
    <property type="entry name" value="BPD_transp_1"/>
    <property type="match status" value="1"/>
</dbReference>
<dbReference type="GO" id="GO:0055085">
    <property type="term" value="P:transmembrane transport"/>
    <property type="evidence" value="ECO:0007669"/>
    <property type="project" value="InterPro"/>
</dbReference>
<keyword evidence="5 7" id="KW-1133">Transmembrane helix</keyword>
<evidence type="ECO:0000313" key="10">
    <source>
        <dbReference type="Proteomes" id="UP000278440"/>
    </source>
</evidence>
<keyword evidence="4 7" id="KW-0812">Transmembrane</keyword>
<dbReference type="SUPFAM" id="SSF161098">
    <property type="entry name" value="MetI-like"/>
    <property type="match status" value="1"/>
</dbReference>
<evidence type="ECO:0000256" key="2">
    <source>
        <dbReference type="ARBA" id="ARBA00022448"/>
    </source>
</evidence>
<gene>
    <name evidence="9" type="ORF">DFJ68_0250</name>
</gene>
<dbReference type="SUPFAM" id="SSF160964">
    <property type="entry name" value="MalF N-terminal region-like"/>
    <property type="match status" value="1"/>
</dbReference>
<feature type="transmembrane region" description="Helical" evidence="7">
    <location>
        <begin position="21"/>
        <end position="47"/>
    </location>
</feature>
<feature type="domain" description="ABC transmembrane type-1" evidence="8">
    <location>
        <begin position="79"/>
        <end position="295"/>
    </location>
</feature>
<name>A0A495XYN2_9MICO</name>
<keyword evidence="10" id="KW-1185">Reference proteome</keyword>
<protein>
    <submittedName>
        <fullName evidence="9">Carbohydrate ABC transporter membrane protein 1 (CUT1 family)</fullName>
    </submittedName>
</protein>
<evidence type="ECO:0000256" key="4">
    <source>
        <dbReference type="ARBA" id="ARBA00022692"/>
    </source>
</evidence>
<dbReference type="GO" id="GO:0005886">
    <property type="term" value="C:plasma membrane"/>
    <property type="evidence" value="ECO:0007669"/>
    <property type="project" value="UniProtKB-SubCell"/>
</dbReference>
<comment type="subcellular location">
    <subcellularLocation>
        <location evidence="1 7">Cell membrane</location>
        <topology evidence="1 7">Multi-pass membrane protein</topology>
    </subcellularLocation>
</comment>
<dbReference type="PANTHER" id="PTHR30193">
    <property type="entry name" value="ABC TRANSPORTER PERMEASE PROTEIN"/>
    <property type="match status" value="1"/>
</dbReference>
<dbReference type="Proteomes" id="UP000278440">
    <property type="component" value="Unassembled WGS sequence"/>
</dbReference>
<dbReference type="PROSITE" id="PS50928">
    <property type="entry name" value="ABC_TM1"/>
    <property type="match status" value="1"/>
</dbReference>
<keyword evidence="6 7" id="KW-0472">Membrane</keyword>
<evidence type="ECO:0000256" key="7">
    <source>
        <dbReference type="RuleBase" id="RU363032"/>
    </source>
</evidence>
<keyword evidence="3" id="KW-1003">Cell membrane</keyword>
<dbReference type="CDD" id="cd06261">
    <property type="entry name" value="TM_PBP2"/>
    <property type="match status" value="1"/>
</dbReference>
<reference evidence="9 10" key="1">
    <citation type="submission" date="2018-10" db="EMBL/GenBank/DDBJ databases">
        <title>Sequencing the genomes of 1000 actinobacteria strains.</title>
        <authorList>
            <person name="Klenk H.-P."/>
        </authorList>
    </citation>
    <scope>NUCLEOTIDE SEQUENCE [LARGE SCALE GENOMIC DNA]</scope>
    <source>
        <strain evidence="9 10">DSM 44267</strain>
    </source>
</reference>
<dbReference type="AlphaFoldDB" id="A0A495XYN2"/>
<accession>A0A495XYN2</accession>
<dbReference type="InterPro" id="IPR000515">
    <property type="entry name" value="MetI-like"/>
</dbReference>
<dbReference type="RefSeq" id="WP_121030371.1">
    <property type="nucleotide sequence ID" value="NZ_RBXT01000001.1"/>
</dbReference>
<evidence type="ECO:0000256" key="1">
    <source>
        <dbReference type="ARBA" id="ARBA00004651"/>
    </source>
</evidence>
<dbReference type="EMBL" id="RBXT01000001">
    <property type="protein sequence ID" value="RKT76848.1"/>
    <property type="molecule type" value="Genomic_DNA"/>
</dbReference>
<dbReference type="PANTHER" id="PTHR30193:SF1">
    <property type="entry name" value="ABC TRANSPORTER PERMEASE PROTEIN YESP-RELATED"/>
    <property type="match status" value="1"/>
</dbReference>
<sequence length="311" mass="34512">MMRLRLTDRRGSALQRREARAGYLFISPWVFGFLALTAGPMVVSLYLSFTDYSLVNETHQVGLENYRQLFEDPRVGKSLANTFVYAAMFVPLGIVVALGLALLLLRLGRFSGFFRTVFYLPVMTPGVAAGAMFLLLLNGQRGLLNDVLGWFGITGPNWTTDPAWLKPSLAVVSLWTMGGSIIIYLAALNNVPKQLYEAALLDGAGPVRRFVSVTLPMISGALFFTVITHTIGAMQMFDQAFTMYYGPQQGATASDESLVYMVYLFQNAFQYFRMGFASALAWVLFAIILVITVVQVRVGNRFVYYEGGSTR</sequence>
<feature type="transmembrane region" description="Helical" evidence="7">
    <location>
        <begin position="168"/>
        <end position="189"/>
    </location>
</feature>
<evidence type="ECO:0000313" key="9">
    <source>
        <dbReference type="EMBL" id="RKT76848.1"/>
    </source>
</evidence>
<comment type="caution">
    <text evidence="9">The sequence shown here is derived from an EMBL/GenBank/DDBJ whole genome shotgun (WGS) entry which is preliminary data.</text>
</comment>
<organism evidence="9 10">
    <name type="scientific">Terracoccus luteus</name>
    <dbReference type="NCBI Taxonomy" id="53356"/>
    <lineage>
        <taxon>Bacteria</taxon>
        <taxon>Bacillati</taxon>
        <taxon>Actinomycetota</taxon>
        <taxon>Actinomycetes</taxon>
        <taxon>Micrococcales</taxon>
        <taxon>Intrasporangiaceae</taxon>
        <taxon>Terracoccus</taxon>
    </lineage>
</organism>
<dbReference type="InterPro" id="IPR051393">
    <property type="entry name" value="ABC_transporter_permease"/>
</dbReference>
<feature type="transmembrane region" description="Helical" evidence="7">
    <location>
        <begin position="271"/>
        <end position="294"/>
    </location>
</feature>
<comment type="similarity">
    <text evidence="7">Belongs to the binding-protein-dependent transport system permease family.</text>
</comment>
<proteinExistence type="inferred from homology"/>
<evidence type="ECO:0000256" key="5">
    <source>
        <dbReference type="ARBA" id="ARBA00022989"/>
    </source>
</evidence>
<dbReference type="Gene3D" id="1.10.3720.10">
    <property type="entry name" value="MetI-like"/>
    <property type="match status" value="1"/>
</dbReference>